<gene>
    <name evidence="1" type="ORF">LOC68_10905</name>
</gene>
<proteinExistence type="predicted"/>
<evidence type="ECO:0000313" key="2">
    <source>
        <dbReference type="Proteomes" id="UP001139103"/>
    </source>
</evidence>
<evidence type="ECO:0000313" key="1">
    <source>
        <dbReference type="EMBL" id="MCC9628909.1"/>
    </source>
</evidence>
<sequence length="207" mass="23132">MSASKKKQFERLLLERLTPILSDDGFVGNDLKWIRNVDPVINCIEVQSRSDSKACCVNLGVHLTFLPNATGSLIVDIQSYSSVDCEIRGRLTSQAEGDQWWEYEMLEPAIDDLIDSYLDHGQNFFERFAKFPHPFVDIGPDSLDDDVVSSLFPVMTKVRMVLLLARVHDFLGNSALAKQFGQIGIDLIGGGMGPKAAFRKILRSHTT</sequence>
<name>A0A9X1MNU9_9BACT</name>
<dbReference type="RefSeq" id="WP_230218414.1">
    <property type="nucleotide sequence ID" value="NZ_JAJKFT010000004.1"/>
</dbReference>
<dbReference type="EMBL" id="JAJKFT010000004">
    <property type="protein sequence ID" value="MCC9628909.1"/>
    <property type="molecule type" value="Genomic_DNA"/>
</dbReference>
<comment type="caution">
    <text evidence="1">The sequence shown here is derived from an EMBL/GenBank/DDBJ whole genome shotgun (WGS) entry which is preliminary data.</text>
</comment>
<reference evidence="1" key="1">
    <citation type="submission" date="2021-11" db="EMBL/GenBank/DDBJ databases">
        <title>Genome sequence.</title>
        <authorList>
            <person name="Sun Q."/>
        </authorList>
    </citation>
    <scope>NUCLEOTIDE SEQUENCE</scope>
    <source>
        <strain evidence="1">JC732</strain>
    </source>
</reference>
<dbReference type="AlphaFoldDB" id="A0A9X1MNU9"/>
<organism evidence="1 2">
    <name type="scientific">Blastopirellula sediminis</name>
    <dbReference type="NCBI Taxonomy" id="2894196"/>
    <lineage>
        <taxon>Bacteria</taxon>
        <taxon>Pseudomonadati</taxon>
        <taxon>Planctomycetota</taxon>
        <taxon>Planctomycetia</taxon>
        <taxon>Pirellulales</taxon>
        <taxon>Pirellulaceae</taxon>
        <taxon>Blastopirellula</taxon>
    </lineage>
</organism>
<accession>A0A9X1MNU9</accession>
<keyword evidence="2" id="KW-1185">Reference proteome</keyword>
<dbReference type="Pfam" id="PF14137">
    <property type="entry name" value="DUF4304"/>
    <property type="match status" value="1"/>
</dbReference>
<protein>
    <submittedName>
        <fullName evidence="1">DUF4304 domain-containing protein</fullName>
    </submittedName>
</protein>
<dbReference type="InterPro" id="IPR025412">
    <property type="entry name" value="DUF4304"/>
</dbReference>
<dbReference type="Proteomes" id="UP001139103">
    <property type="component" value="Unassembled WGS sequence"/>
</dbReference>